<keyword evidence="3" id="KW-1185">Reference proteome</keyword>
<proteinExistence type="predicted"/>
<feature type="compositionally biased region" description="Basic and acidic residues" evidence="1">
    <location>
        <begin position="933"/>
        <end position="944"/>
    </location>
</feature>
<feature type="compositionally biased region" description="Basic and acidic residues" evidence="1">
    <location>
        <begin position="1083"/>
        <end position="1106"/>
    </location>
</feature>
<evidence type="ECO:0000256" key="1">
    <source>
        <dbReference type="SAM" id="MobiDB-lite"/>
    </source>
</evidence>
<feature type="compositionally biased region" description="Basic and acidic residues" evidence="1">
    <location>
        <begin position="291"/>
        <end position="306"/>
    </location>
</feature>
<feature type="compositionally biased region" description="Low complexity" evidence="1">
    <location>
        <begin position="619"/>
        <end position="628"/>
    </location>
</feature>
<organism evidence="2 3">
    <name type="scientific">Apatococcus fuscideae</name>
    <dbReference type="NCBI Taxonomy" id="2026836"/>
    <lineage>
        <taxon>Eukaryota</taxon>
        <taxon>Viridiplantae</taxon>
        <taxon>Chlorophyta</taxon>
        <taxon>core chlorophytes</taxon>
        <taxon>Trebouxiophyceae</taxon>
        <taxon>Chlorellales</taxon>
        <taxon>Chlorellaceae</taxon>
        <taxon>Apatococcus</taxon>
    </lineage>
</organism>
<name>A0AAW1T050_9CHLO</name>
<feature type="compositionally biased region" description="Basic and acidic residues" evidence="1">
    <location>
        <begin position="704"/>
        <end position="713"/>
    </location>
</feature>
<feature type="compositionally biased region" description="Basic and acidic residues" evidence="1">
    <location>
        <begin position="1001"/>
        <end position="1011"/>
    </location>
</feature>
<evidence type="ECO:0000313" key="2">
    <source>
        <dbReference type="EMBL" id="KAK9861988.1"/>
    </source>
</evidence>
<dbReference type="EMBL" id="JALJOV010000671">
    <property type="protein sequence ID" value="KAK9861988.1"/>
    <property type="molecule type" value="Genomic_DNA"/>
</dbReference>
<protein>
    <recommendedName>
        <fullName evidence="4">LisH domain-containing protein</fullName>
    </recommendedName>
</protein>
<feature type="compositionally biased region" description="Pro residues" evidence="1">
    <location>
        <begin position="552"/>
        <end position="562"/>
    </location>
</feature>
<evidence type="ECO:0000313" key="3">
    <source>
        <dbReference type="Proteomes" id="UP001485043"/>
    </source>
</evidence>
<feature type="compositionally biased region" description="Polar residues" evidence="1">
    <location>
        <begin position="194"/>
        <end position="203"/>
    </location>
</feature>
<feature type="compositionally biased region" description="Low complexity" evidence="1">
    <location>
        <begin position="851"/>
        <end position="865"/>
    </location>
</feature>
<feature type="compositionally biased region" description="Basic and acidic residues" evidence="1">
    <location>
        <begin position="182"/>
        <end position="193"/>
    </location>
</feature>
<reference evidence="2 3" key="1">
    <citation type="journal article" date="2024" name="Nat. Commun.">
        <title>Phylogenomics reveals the evolutionary origins of lichenization in chlorophyte algae.</title>
        <authorList>
            <person name="Puginier C."/>
            <person name="Libourel C."/>
            <person name="Otte J."/>
            <person name="Skaloud P."/>
            <person name="Haon M."/>
            <person name="Grisel S."/>
            <person name="Petersen M."/>
            <person name="Berrin J.G."/>
            <person name="Delaux P.M."/>
            <person name="Dal Grande F."/>
            <person name="Keller J."/>
        </authorList>
    </citation>
    <scope>NUCLEOTIDE SEQUENCE [LARGE SCALE GENOMIC DNA]</scope>
    <source>
        <strain evidence="2 3">SAG 2523</strain>
    </source>
</reference>
<feature type="region of interest" description="Disordered" evidence="1">
    <location>
        <begin position="463"/>
        <end position="1116"/>
    </location>
</feature>
<dbReference type="Proteomes" id="UP001485043">
    <property type="component" value="Unassembled WGS sequence"/>
</dbReference>
<feature type="region of interest" description="Disordered" evidence="1">
    <location>
        <begin position="170"/>
        <end position="343"/>
    </location>
</feature>
<dbReference type="AlphaFoldDB" id="A0AAW1T050"/>
<sequence length="1116" mass="120522">MDLPDPVLQVKLPEYTRKQALLLFLSFLKTCPGFQKTAQILETELQLASEPGLGTVQEVQAGLEEHIQACSFQMHHTLLGPAHTYCPQLEATSVPLLDAPGASPSSHLQPAIGVLPSSNTPLHMAPAVISAAHQEPLPADEAQPDLAPVLDDGCANSLEEVLDWGFESDVDEPAASKPQQARSDRSVRARKPEANSTAETAGQETRRQSSRRLPQSGWDQLPDRRKGSADGDGQPSSSRSAHDNSRRATAADQRPTSHRWTDDDLADRSQRSRSRSPGIRPPKQPRLDAAAPHRERIPYPESRRDAQPPQSHGRSPAQPSEAAPYFTNGASEPAAGHGRMSQRQRETLLFDKAEVLRRATEARRAAEWDRAQTLEHIDGPHSTMGAGTLSSRWAKNALLGPPGFTPRVPDRSSPPSFGLPPPVTLSYHDAAHMDRARSLPMGPLDVQSAHDEPHRHRPIGAAAREARPLSGLPPAPPAPHGDRRAAGWGRTHSPTEGAWQEPRYDAYDASYHPSHDRARNGYEEASPAQHGSGWDDADVQMAKSRMPDRELPPPPLPPPPPTSTAHGSPKAAAAVLPPPPPPHVSAARKIAPAAQKSRKSIGLAAGMDIEGLPDWPSEPAATSKSSQPSAPPPPGVPAKTDHPLWSTSRSHEPVPQRDADYSWPEPPPKKRARTEDSPPTGKSRPAHAERPRSGLRSRPSPPSEPKHQDDRSPKQPPPSDQRIKSSAREVLANGTHIGSEANAPRDQVERPDAATNGSLDRTEAQPAGPHKSSIKRPFNHAGASPEPDASRKHSAKHPFNHADAGEPAYHRSSRRLPADHADAGVATQRKFSPKQPSAKRPREDGYPEGGAASRPSSKQPSRKQSPLPEGSKPAQPSKGSKGEVSRSQEPSSRDRSRSRGRPRSRSQEPQRASAQLDGLPSRASQDADPSSYPRERDSSRDRRSPGRTAQRGSDPLEKQVNGPKEPPPLREATASPAPPGFSRKAGHEPVGEVPASQKRSQLPDKASDQPRKSGAVTGKADRLSRPEAPGLAGSGRARTEQADGRAASQQPVVVGEVEPGSAEAREEAARRKERKPIQWTGRVETDPATEHKRPAEESDTRQEPSSKRRNSQPSAR</sequence>
<gene>
    <name evidence="2" type="ORF">WJX84_003075</name>
</gene>
<feature type="compositionally biased region" description="Basic and acidic residues" evidence="1">
    <location>
        <begin position="513"/>
        <end position="522"/>
    </location>
</feature>
<feature type="compositionally biased region" description="Basic and acidic residues" evidence="1">
    <location>
        <begin position="649"/>
        <end position="660"/>
    </location>
</feature>
<feature type="non-terminal residue" evidence="2">
    <location>
        <position position="1116"/>
    </location>
</feature>
<comment type="caution">
    <text evidence="2">The sequence shown here is derived from an EMBL/GenBank/DDBJ whole genome shotgun (WGS) entry which is preliminary data.</text>
</comment>
<evidence type="ECO:0008006" key="4">
    <source>
        <dbReference type="Google" id="ProtNLM"/>
    </source>
</evidence>
<feature type="compositionally biased region" description="Basic and acidic residues" evidence="1">
    <location>
        <begin position="880"/>
        <end position="897"/>
    </location>
</feature>
<accession>A0AAW1T050</accession>
<feature type="compositionally biased region" description="Basic and acidic residues" evidence="1">
    <location>
        <begin position="259"/>
        <end position="270"/>
    </location>
</feature>